<dbReference type="Gene3D" id="3.40.50.1000">
    <property type="entry name" value="HAD superfamily/HAD-like"/>
    <property type="match status" value="1"/>
</dbReference>
<evidence type="ECO:0000313" key="1">
    <source>
        <dbReference type="EMBL" id="SEH55408.1"/>
    </source>
</evidence>
<sequence length="291" mass="31206">MVKRCGSSKRKVSLGPFQDGSKPRLVATDMDGTFLNQFGEYDRERFARVLSAMAESDTRFVVASGNQYYQLRTFFEGIEEEADTSPIAYVAENGALVVDDGLVIDHASLSQGVVKDAWRLLSSRVDAECALCCVNGAYVQHGSASQGFFELMSRYFPRISWTDDLTSLSDIALKFSIETRNGTEQALSEAVSDALCGALVPVVSGNGSVDLMAPGCTKATGLATLCKRWGLSLDECLAFGDNGNDVDMLAAVGWGAAMDNAALDAIRAADTTCPPNTESGVLETLEQLFLD</sequence>
<dbReference type="Proteomes" id="UP000199135">
    <property type="component" value="Unassembled WGS sequence"/>
</dbReference>
<dbReference type="PANTHER" id="PTHR10000">
    <property type="entry name" value="PHOSPHOSERINE PHOSPHATASE"/>
    <property type="match status" value="1"/>
</dbReference>
<name>A0A1H6J410_9ACTN</name>
<dbReference type="SFLD" id="SFLDG01140">
    <property type="entry name" value="C2.B:_Phosphomannomutase_and_P"/>
    <property type="match status" value="1"/>
</dbReference>
<comment type="caution">
    <text evidence="1">The sequence shown here is derived from an EMBL/GenBank/DDBJ whole genome shotgun (WGS) entry which is preliminary data.</text>
</comment>
<dbReference type="RefSeq" id="WP_078686584.1">
    <property type="nucleotide sequence ID" value="NZ_FNWT01000005.1"/>
</dbReference>
<dbReference type="PANTHER" id="PTHR10000:SF53">
    <property type="entry name" value="5-AMINO-6-(5-PHOSPHO-D-RIBITYLAMINO)URACIL PHOSPHATASE YBJI-RELATED"/>
    <property type="match status" value="1"/>
</dbReference>
<dbReference type="Gene3D" id="3.30.1240.10">
    <property type="match status" value="1"/>
</dbReference>
<dbReference type="EMBL" id="FNWT01000005">
    <property type="protein sequence ID" value="SEH55408.1"/>
    <property type="molecule type" value="Genomic_DNA"/>
</dbReference>
<organism evidence="1 2">
    <name type="scientific">Parafannyhessea umbonata</name>
    <dbReference type="NCBI Taxonomy" id="604330"/>
    <lineage>
        <taxon>Bacteria</taxon>
        <taxon>Bacillati</taxon>
        <taxon>Actinomycetota</taxon>
        <taxon>Coriobacteriia</taxon>
        <taxon>Coriobacteriales</taxon>
        <taxon>Atopobiaceae</taxon>
        <taxon>Parafannyhessea</taxon>
    </lineage>
</organism>
<protein>
    <submittedName>
        <fullName evidence="1">Uncharacterized protein</fullName>
    </submittedName>
</protein>
<keyword evidence="2" id="KW-1185">Reference proteome</keyword>
<accession>A0A1H6J410</accession>
<dbReference type="PROSITE" id="PS01229">
    <property type="entry name" value="COF_2"/>
    <property type="match status" value="1"/>
</dbReference>
<proteinExistence type="predicted"/>
<dbReference type="Pfam" id="PF08282">
    <property type="entry name" value="Hydrolase_3"/>
    <property type="match status" value="1"/>
</dbReference>
<gene>
    <name evidence="1" type="ORF">SAMN05216447_105109</name>
</gene>
<dbReference type="CDD" id="cd07518">
    <property type="entry name" value="HAD_YbiV-Like"/>
    <property type="match status" value="1"/>
</dbReference>
<reference evidence="1 2" key="1">
    <citation type="submission" date="2016-10" db="EMBL/GenBank/DDBJ databases">
        <authorList>
            <person name="Varghese N."/>
            <person name="Submissions S."/>
        </authorList>
    </citation>
    <scope>NUCLEOTIDE SEQUENCE [LARGE SCALE GENOMIC DNA]</scope>
    <source>
        <strain evidence="1 2">WCP15</strain>
    </source>
</reference>
<dbReference type="InterPro" id="IPR023214">
    <property type="entry name" value="HAD_sf"/>
</dbReference>
<dbReference type="SFLD" id="SFLDS00003">
    <property type="entry name" value="Haloacid_Dehalogenase"/>
    <property type="match status" value="1"/>
</dbReference>
<evidence type="ECO:0000313" key="2">
    <source>
        <dbReference type="Proteomes" id="UP000199135"/>
    </source>
</evidence>
<dbReference type="SUPFAM" id="SSF56784">
    <property type="entry name" value="HAD-like"/>
    <property type="match status" value="1"/>
</dbReference>
<dbReference type="InterPro" id="IPR036412">
    <property type="entry name" value="HAD-like_sf"/>
</dbReference>